<dbReference type="Proteomes" id="UP001592528">
    <property type="component" value="Unassembled WGS sequence"/>
</dbReference>
<proteinExistence type="predicted"/>
<name>A0ABV6UIF9_9ACTN</name>
<organism evidence="1 2">
    <name type="scientific">Streptacidiphilus cavernicola</name>
    <dbReference type="NCBI Taxonomy" id="3342716"/>
    <lineage>
        <taxon>Bacteria</taxon>
        <taxon>Bacillati</taxon>
        <taxon>Actinomycetota</taxon>
        <taxon>Actinomycetes</taxon>
        <taxon>Kitasatosporales</taxon>
        <taxon>Streptomycetaceae</taxon>
        <taxon>Streptacidiphilus</taxon>
    </lineage>
</organism>
<comment type="caution">
    <text evidence="1">The sequence shown here is derived from an EMBL/GenBank/DDBJ whole genome shotgun (WGS) entry which is preliminary data.</text>
</comment>
<sequence>MPETIEPTIDSILNLQILEKDVNDESSTQTWTCVSYASNVLTA</sequence>
<protein>
    <recommendedName>
        <fullName evidence="3">SapB/AmfS family lantipeptide</fullName>
    </recommendedName>
</protein>
<reference evidence="1 2" key="1">
    <citation type="submission" date="2024-09" db="EMBL/GenBank/DDBJ databases">
        <authorList>
            <person name="Lee S.D."/>
        </authorList>
    </citation>
    <scope>NUCLEOTIDE SEQUENCE [LARGE SCALE GENOMIC DNA]</scope>
    <source>
        <strain evidence="1 2">N1-5</strain>
    </source>
</reference>
<dbReference type="RefSeq" id="WP_269665015.1">
    <property type="nucleotide sequence ID" value="NZ_JBHEZZ010000003.1"/>
</dbReference>
<evidence type="ECO:0000313" key="1">
    <source>
        <dbReference type="EMBL" id="MFC1401222.1"/>
    </source>
</evidence>
<gene>
    <name evidence="1" type="ORF">ACEZDJ_07970</name>
</gene>
<accession>A0ABV6UIF9</accession>
<dbReference type="EMBL" id="JBHEZZ010000003">
    <property type="protein sequence ID" value="MFC1401222.1"/>
    <property type="molecule type" value="Genomic_DNA"/>
</dbReference>
<evidence type="ECO:0000313" key="2">
    <source>
        <dbReference type="Proteomes" id="UP001592528"/>
    </source>
</evidence>
<evidence type="ECO:0008006" key="3">
    <source>
        <dbReference type="Google" id="ProtNLM"/>
    </source>
</evidence>
<keyword evidence="2" id="KW-1185">Reference proteome</keyword>